<gene>
    <name evidence="1" type="ORF">CN1A_27</name>
</gene>
<dbReference type="EMBL" id="KF669650">
    <property type="protein sequence ID" value="AGY47136.1"/>
    <property type="molecule type" value="Genomic_DNA"/>
</dbReference>
<evidence type="ECO:0000313" key="2">
    <source>
        <dbReference type="Proteomes" id="UP000017651"/>
    </source>
</evidence>
<name>U5PTQ6_9CAUD</name>
<organism evidence="1 2">
    <name type="scientific">Clavibacter phage CN1A</name>
    <dbReference type="NCBI Taxonomy" id="1406793"/>
    <lineage>
        <taxon>Viruses</taxon>
        <taxon>Duplodnaviria</taxon>
        <taxon>Heunggongvirae</taxon>
        <taxon>Uroviricota</taxon>
        <taxon>Caudoviricetes</taxon>
        <taxon>Cinunavirus</taxon>
        <taxon>Cinunavirus CN1A</taxon>
    </lineage>
</organism>
<accession>U5PTQ6</accession>
<protein>
    <submittedName>
        <fullName evidence="1">Uncharacterized protein</fullName>
    </submittedName>
</protein>
<dbReference type="GeneID" id="18506547"/>
<reference evidence="1 2" key="1">
    <citation type="journal article" date="2013" name="Genome Announc.">
        <title>Complete Genome of Clavibacter michiganensis subsp. sepedonicusis Siphophage CN1A.</title>
        <authorList>
            <person name="Kongari R.R."/>
            <person name="Yao G.W."/>
            <person name="Chamakura K.R."/>
            <person name="Kuty Everett G.F."/>
        </authorList>
    </citation>
    <scope>NUCLEOTIDE SEQUENCE [LARGE SCALE GENOMIC DNA]</scope>
</reference>
<evidence type="ECO:0000313" key="1">
    <source>
        <dbReference type="EMBL" id="AGY47136.1"/>
    </source>
</evidence>
<dbReference type="RefSeq" id="YP_009004239.1">
    <property type="nucleotide sequence ID" value="NC_023549.1"/>
</dbReference>
<proteinExistence type="predicted"/>
<dbReference type="Proteomes" id="UP000017651">
    <property type="component" value="Segment"/>
</dbReference>
<dbReference type="KEGG" id="vg:18506547"/>
<keyword evidence="2" id="KW-1185">Reference proteome</keyword>
<sequence length="126" mass="14197">MTENEEAPTIIVPGRVWHVGDPACSSALRFEMKLQRLGFTAIMGYSRFETPRRVYGPDTQKAGQEHGGEPYDNVWVEAVKPGKGKVLVSWKSKADSGKWTAYHRTCTGIVTFPIKQEEINEWMQAP</sequence>